<dbReference type="PANTHER" id="PTHR22726">
    <property type="entry name" value="METALLOENDOPEPTIDASE OMA1"/>
    <property type="match status" value="1"/>
</dbReference>
<keyword evidence="7" id="KW-0802">TPR repeat</keyword>
<dbReference type="PROSITE" id="PS50005">
    <property type="entry name" value="TPR"/>
    <property type="match status" value="2"/>
</dbReference>
<dbReference type="Pfam" id="PF01435">
    <property type="entry name" value="Peptidase_M48"/>
    <property type="match status" value="1"/>
</dbReference>
<accession>A0A177E6P9</accession>
<dbReference type="AlphaFoldDB" id="A0A177E6P9"/>
<gene>
    <name evidence="9" type="ORF">TH606_07245</name>
</gene>
<keyword evidence="3" id="KW-0479">Metal-binding</keyword>
<evidence type="ECO:0000259" key="8">
    <source>
        <dbReference type="Pfam" id="PF01435"/>
    </source>
</evidence>
<evidence type="ECO:0000256" key="1">
    <source>
        <dbReference type="ARBA" id="ARBA00001947"/>
    </source>
</evidence>
<dbReference type="InterPro" id="IPR051156">
    <property type="entry name" value="Mito/Outer_Membr_Metalloprot"/>
</dbReference>
<evidence type="ECO:0000256" key="7">
    <source>
        <dbReference type="PROSITE-ProRule" id="PRU00339"/>
    </source>
</evidence>
<dbReference type="GO" id="GO:0016020">
    <property type="term" value="C:membrane"/>
    <property type="evidence" value="ECO:0007669"/>
    <property type="project" value="TreeGrafter"/>
</dbReference>
<evidence type="ECO:0000256" key="5">
    <source>
        <dbReference type="ARBA" id="ARBA00022833"/>
    </source>
</evidence>
<evidence type="ECO:0000256" key="6">
    <source>
        <dbReference type="ARBA" id="ARBA00023049"/>
    </source>
</evidence>
<dbReference type="OrthoDB" id="9810445at2"/>
<dbReference type="Gene3D" id="1.25.40.10">
    <property type="entry name" value="Tetratricopeptide repeat domain"/>
    <property type="match status" value="1"/>
</dbReference>
<dbReference type="Gene3D" id="3.30.2010.10">
    <property type="entry name" value="Metalloproteases ('zincins'), catalytic domain"/>
    <property type="match status" value="1"/>
</dbReference>
<comment type="cofactor">
    <cofactor evidence="1">
        <name>Zn(2+)</name>
        <dbReference type="ChEBI" id="CHEBI:29105"/>
    </cofactor>
</comment>
<keyword evidence="4" id="KW-0378">Hydrolase</keyword>
<dbReference type="EMBL" id="LSFI01000031">
    <property type="protein sequence ID" value="OAG27386.1"/>
    <property type="molecule type" value="Genomic_DNA"/>
</dbReference>
<dbReference type="InterPro" id="IPR019734">
    <property type="entry name" value="TPR_rpt"/>
</dbReference>
<feature type="repeat" description="TPR" evidence="7">
    <location>
        <begin position="320"/>
        <end position="353"/>
    </location>
</feature>
<evidence type="ECO:0000256" key="2">
    <source>
        <dbReference type="ARBA" id="ARBA00022670"/>
    </source>
</evidence>
<dbReference type="STRING" id="1795632.TH606_07245"/>
<keyword evidence="6" id="KW-0482">Metalloprotease</keyword>
<feature type="repeat" description="TPR" evidence="7">
    <location>
        <begin position="286"/>
        <end position="319"/>
    </location>
</feature>
<keyword evidence="2" id="KW-0645">Protease</keyword>
<keyword evidence="5" id="KW-0862">Zinc</keyword>
<dbReference type="Proteomes" id="UP000076964">
    <property type="component" value="Unassembled WGS sequence"/>
</dbReference>
<proteinExistence type="predicted"/>
<dbReference type="GO" id="GO:0051603">
    <property type="term" value="P:proteolysis involved in protein catabolic process"/>
    <property type="evidence" value="ECO:0007669"/>
    <property type="project" value="TreeGrafter"/>
</dbReference>
<organism evidence="9 10">
    <name type="scientific">Thermodesulfatator autotrophicus</name>
    <dbReference type="NCBI Taxonomy" id="1795632"/>
    <lineage>
        <taxon>Bacteria</taxon>
        <taxon>Pseudomonadati</taxon>
        <taxon>Thermodesulfobacteriota</taxon>
        <taxon>Thermodesulfobacteria</taxon>
        <taxon>Thermodesulfobacteriales</taxon>
        <taxon>Thermodesulfatatoraceae</taxon>
        <taxon>Thermodesulfatator</taxon>
    </lineage>
</organism>
<keyword evidence="10" id="KW-1185">Reference proteome</keyword>
<evidence type="ECO:0000313" key="10">
    <source>
        <dbReference type="Proteomes" id="UP000076964"/>
    </source>
</evidence>
<evidence type="ECO:0000313" key="9">
    <source>
        <dbReference type="EMBL" id="OAG27386.1"/>
    </source>
</evidence>
<dbReference type="InterPro" id="IPR001915">
    <property type="entry name" value="Peptidase_M48"/>
</dbReference>
<sequence>MRYLIIFTLLFIISLPRPGFSLMSPENEAKLGQKVLNMLRKQNSLVEDPEVINYVAQVGRRIIAHIGPHYFPFRFYVIKDPSLNAFALPGGYIFVNTGLLEEIDREDELAGVIAHELAHVQARHLAKRIEKLTRLNLATAAVTIVGLLLGGGQAGQAIAVTSSALATTKALAYSRADEEEADRLGFEYLTAAGYDPKGFIDVFNKILRHRWLLSENIPSYLLTHPGTAERITYLESMIDYYKPKVTYKPDPFKLRRIQVRVKVLTHDAGDLVLRYQQELQKSSDDPMLHYGLALSLAKLRRFKEAINELTKVIQMLPEEDDFKLDLAEVYFQAGQYNEAMAILEKYVKRYPYRKGAKFLLARCYQETKDYQKALTIFKELEKDFNEYPEFHYYFGQLYSALSKSGLAHYEFSWYFRLKGDKKVALYHLRQAYKKLPPENPLRSEIATKLAASSNKSNKK</sequence>
<comment type="caution">
    <text evidence="9">The sequence shown here is derived from an EMBL/GenBank/DDBJ whole genome shotgun (WGS) entry which is preliminary data.</text>
</comment>
<dbReference type="SUPFAM" id="SSF48452">
    <property type="entry name" value="TPR-like"/>
    <property type="match status" value="1"/>
</dbReference>
<dbReference type="PANTHER" id="PTHR22726:SF1">
    <property type="entry name" value="METALLOENDOPEPTIDASE OMA1, MITOCHONDRIAL"/>
    <property type="match status" value="1"/>
</dbReference>
<protein>
    <recommendedName>
        <fullName evidence="8">Peptidase M48 domain-containing protein</fullName>
    </recommendedName>
</protein>
<dbReference type="Pfam" id="PF13174">
    <property type="entry name" value="TPR_6"/>
    <property type="match status" value="1"/>
</dbReference>
<dbReference type="CDD" id="cd07333">
    <property type="entry name" value="M48C_bepA_like"/>
    <property type="match status" value="1"/>
</dbReference>
<reference evidence="9 10" key="1">
    <citation type="submission" date="2016-02" db="EMBL/GenBank/DDBJ databases">
        <title>Draft genome sequence of Thermodesulfatator sp. S606.</title>
        <authorList>
            <person name="Lai Q."/>
            <person name="Cao J."/>
            <person name="Dupont S."/>
            <person name="Shao Z."/>
            <person name="Jebbar M."/>
            <person name="Alain K."/>
        </authorList>
    </citation>
    <scope>NUCLEOTIDE SEQUENCE [LARGE SCALE GENOMIC DNA]</scope>
    <source>
        <strain evidence="9 10">S606</strain>
    </source>
</reference>
<dbReference type="GO" id="GO:0004222">
    <property type="term" value="F:metalloendopeptidase activity"/>
    <property type="evidence" value="ECO:0007669"/>
    <property type="project" value="InterPro"/>
</dbReference>
<dbReference type="Pfam" id="PF14559">
    <property type="entry name" value="TPR_19"/>
    <property type="match status" value="1"/>
</dbReference>
<name>A0A177E6P9_9BACT</name>
<evidence type="ECO:0000256" key="3">
    <source>
        <dbReference type="ARBA" id="ARBA00022723"/>
    </source>
</evidence>
<dbReference type="GO" id="GO:0046872">
    <property type="term" value="F:metal ion binding"/>
    <property type="evidence" value="ECO:0007669"/>
    <property type="project" value="UniProtKB-KW"/>
</dbReference>
<dbReference type="InterPro" id="IPR011990">
    <property type="entry name" value="TPR-like_helical_dom_sf"/>
</dbReference>
<evidence type="ECO:0000256" key="4">
    <source>
        <dbReference type="ARBA" id="ARBA00022801"/>
    </source>
</evidence>
<feature type="domain" description="Peptidase M48" evidence="8">
    <location>
        <begin position="53"/>
        <end position="237"/>
    </location>
</feature>